<organism evidence="2">
    <name type="scientific">Gasterosteus aculeatus</name>
    <name type="common">Three-spined stickleback</name>
    <dbReference type="NCBI Taxonomy" id="69293"/>
    <lineage>
        <taxon>Eukaryota</taxon>
        <taxon>Metazoa</taxon>
        <taxon>Chordata</taxon>
        <taxon>Craniata</taxon>
        <taxon>Vertebrata</taxon>
        <taxon>Euteleostomi</taxon>
        <taxon>Actinopterygii</taxon>
        <taxon>Neopterygii</taxon>
        <taxon>Teleostei</taxon>
        <taxon>Neoteleostei</taxon>
        <taxon>Acanthomorphata</taxon>
        <taxon>Eupercaria</taxon>
        <taxon>Perciformes</taxon>
        <taxon>Cottioidei</taxon>
        <taxon>Gasterosteales</taxon>
        <taxon>Gasterosteidae</taxon>
        <taxon>Gasterosteus</taxon>
    </lineage>
</organism>
<sequence>KYQPLSNPNNQRQKYRYLSVVARWKGRPGGQTPRGYFEGRRFLFLIVHINFLFLLVQLVKVMRLHFLKLDQLVQNAVIVYI</sequence>
<evidence type="ECO:0000256" key="1">
    <source>
        <dbReference type="SAM" id="Phobius"/>
    </source>
</evidence>
<protein>
    <submittedName>
        <fullName evidence="2">Uncharacterized protein</fullName>
    </submittedName>
</protein>
<dbReference type="Ensembl" id="ENSGACT00000019972.1">
    <property type="protein sequence ID" value="ENSGACP00000019934.1"/>
    <property type="gene ID" value="ENSGACG00000015115.1"/>
</dbReference>
<keyword evidence="1" id="KW-0812">Transmembrane</keyword>
<dbReference type="Bgee" id="ENSGACG00000015115">
    <property type="expression patterns" value="Expressed in pharyngeal gill and 8 other cell types or tissues"/>
</dbReference>
<reference evidence="2" key="2">
    <citation type="submission" date="2024-04" db="UniProtKB">
        <authorList>
            <consortium name="Ensembl"/>
        </authorList>
    </citation>
    <scope>IDENTIFICATION</scope>
</reference>
<accession>G3PQP9</accession>
<name>G3PQP9_GASAC</name>
<evidence type="ECO:0000313" key="2">
    <source>
        <dbReference type="Ensembl" id="ENSGACP00000019934.1"/>
    </source>
</evidence>
<dbReference type="AlphaFoldDB" id="G3PQP9"/>
<proteinExistence type="predicted"/>
<reference evidence="2" key="1">
    <citation type="submission" date="2006-01" db="EMBL/GenBank/DDBJ databases">
        <authorList>
            <person name="Lindblad-Toh K."/>
            <person name="Mauceli E."/>
            <person name="Grabherr M."/>
            <person name="Chang J.L."/>
            <person name="Lander E.S."/>
        </authorList>
    </citation>
    <scope>NUCLEOTIDE SEQUENCE [LARGE SCALE GENOMIC DNA]</scope>
</reference>
<keyword evidence="1" id="KW-1133">Transmembrane helix</keyword>
<keyword evidence="1" id="KW-0472">Membrane</keyword>
<feature type="transmembrane region" description="Helical" evidence="1">
    <location>
        <begin position="42"/>
        <end position="59"/>
    </location>
</feature>
<dbReference type="InParanoid" id="G3PQP9"/>